<evidence type="ECO:0000313" key="5">
    <source>
        <dbReference type="Proteomes" id="UP000694385"/>
    </source>
</evidence>
<dbReference type="Ensembl" id="ENSJJAT00000015696.1">
    <property type="protein sequence ID" value="ENSJJAP00000009250.1"/>
    <property type="gene ID" value="ENSJJAG00000013183.1"/>
</dbReference>
<dbReference type="SUPFAM" id="SSF48726">
    <property type="entry name" value="Immunoglobulin"/>
    <property type="match status" value="2"/>
</dbReference>
<evidence type="ECO:0000313" key="4">
    <source>
        <dbReference type="Ensembl" id="ENSJJAP00000009250.1"/>
    </source>
</evidence>
<feature type="domain" description="IL-40-like Ig" evidence="3">
    <location>
        <begin position="115"/>
        <end position="198"/>
    </location>
</feature>
<dbReference type="Proteomes" id="UP000694385">
    <property type="component" value="Unassembled WGS sequence"/>
</dbReference>
<keyword evidence="5" id="KW-1185">Reference proteome</keyword>
<dbReference type="Gene3D" id="2.60.40.10">
    <property type="entry name" value="Immunoglobulins"/>
    <property type="match status" value="1"/>
</dbReference>
<keyword evidence="1" id="KW-0732">Signal</keyword>
<dbReference type="InterPro" id="IPR036179">
    <property type="entry name" value="Ig-like_dom_sf"/>
</dbReference>
<dbReference type="GO" id="GO:2000558">
    <property type="term" value="P:positive regulation of immunoglobulin production in mucosal tissue"/>
    <property type="evidence" value="ECO:0007669"/>
    <property type="project" value="Ensembl"/>
</dbReference>
<evidence type="ECO:0000256" key="2">
    <source>
        <dbReference type="ARBA" id="ARBA00023180"/>
    </source>
</evidence>
<dbReference type="InterPro" id="IPR013783">
    <property type="entry name" value="Ig-like_fold"/>
</dbReference>
<reference evidence="4" key="2">
    <citation type="submission" date="2025-09" db="UniProtKB">
        <authorList>
            <consortium name="Ensembl"/>
        </authorList>
    </citation>
    <scope>IDENTIFICATION</scope>
</reference>
<evidence type="ECO:0000259" key="3">
    <source>
        <dbReference type="Pfam" id="PF17736"/>
    </source>
</evidence>
<organism evidence="4 5">
    <name type="scientific">Jaculus jaculus</name>
    <name type="common">Lesser Egyptian jerboa</name>
    <dbReference type="NCBI Taxonomy" id="51337"/>
    <lineage>
        <taxon>Eukaryota</taxon>
        <taxon>Metazoa</taxon>
        <taxon>Chordata</taxon>
        <taxon>Craniata</taxon>
        <taxon>Vertebrata</taxon>
        <taxon>Euteleostomi</taxon>
        <taxon>Mammalia</taxon>
        <taxon>Eutheria</taxon>
        <taxon>Euarchontoglires</taxon>
        <taxon>Glires</taxon>
        <taxon>Rodentia</taxon>
        <taxon>Myomorpha</taxon>
        <taxon>Dipodoidea</taxon>
        <taxon>Dipodidae</taxon>
        <taxon>Dipodinae</taxon>
        <taxon>Jaculus</taxon>
    </lineage>
</organism>
<dbReference type="InterPro" id="IPR040878">
    <property type="entry name" value="IL-40-like_Ig"/>
</dbReference>
<dbReference type="GO" id="GO:0002313">
    <property type="term" value="P:mature B cell differentiation involved in immune response"/>
    <property type="evidence" value="ECO:0007669"/>
    <property type="project" value="Ensembl"/>
</dbReference>
<protein>
    <submittedName>
        <fullName evidence="4">RIKEN cDNA 6030468B19 gene</fullName>
    </submittedName>
</protein>
<reference evidence="4" key="1">
    <citation type="submission" date="2025-08" db="UniProtKB">
        <authorList>
            <consortium name="Ensembl"/>
        </authorList>
    </citation>
    <scope>IDENTIFICATION</scope>
</reference>
<dbReference type="Pfam" id="PF17736">
    <property type="entry name" value="Ig_C17orf99"/>
    <property type="match status" value="2"/>
</dbReference>
<keyword evidence="2" id="KW-0325">Glycoprotein</keyword>
<proteinExistence type="predicted"/>
<name>A0A8C5KL50_JACJA</name>
<dbReference type="OMA" id="AEMSCWA"/>
<dbReference type="GeneTree" id="ENSGT01050000244808"/>
<feature type="domain" description="IL-40-like Ig" evidence="3">
    <location>
        <begin position="18"/>
        <end position="111"/>
    </location>
</feature>
<sequence length="241" mass="25974">KGLLQLYPMGGLCLFSPDVSITYSVLEVYPRSRRVLIMCYAPQAPRPITYTLLASRGVQVTTKVMNNDNPASFNINVTLKSSPDLLTYSCRASSAQGVYGLSAKLQLYWELWAKPVSQLQVDLALLEGDEGPTVELSCLASSGSPPITYSLVGKDGRVYAQERPLHGQPAFFFIPLSQMSGWFRCQAENSVSAQRTPACMLTLLTLFTALTGELPPGATSVLAGSLVSIAAIGSGMLGWTR</sequence>
<evidence type="ECO:0000256" key="1">
    <source>
        <dbReference type="ARBA" id="ARBA00022729"/>
    </source>
</evidence>
<dbReference type="AlphaFoldDB" id="A0A8C5KL50"/>
<accession>A0A8C5KL50</accession>